<keyword evidence="5" id="KW-1185">Reference proteome</keyword>
<accession>A0A1X7RAL8</accession>
<dbReference type="GO" id="GO:0007264">
    <property type="term" value="P:small GTPase-mediated signal transduction"/>
    <property type="evidence" value="ECO:0007669"/>
    <property type="project" value="InterPro"/>
</dbReference>
<feature type="domain" description="DOCKER" evidence="3">
    <location>
        <begin position="1407"/>
        <end position="1821"/>
    </location>
</feature>
<dbReference type="EMBL" id="FXLY01000013">
    <property type="protein sequence ID" value="SMN22707.1"/>
    <property type="molecule type" value="Genomic_DNA"/>
</dbReference>
<dbReference type="STRING" id="1789683.A0A1X7RAL8"/>
<dbReference type="GO" id="GO:0031267">
    <property type="term" value="F:small GTPase binding"/>
    <property type="evidence" value="ECO:0007669"/>
    <property type="project" value="TreeGrafter"/>
</dbReference>
<comment type="similarity">
    <text evidence="1">Belongs to the DOCK family.</text>
</comment>
<dbReference type="GO" id="GO:0005886">
    <property type="term" value="C:plasma membrane"/>
    <property type="evidence" value="ECO:0007669"/>
    <property type="project" value="TreeGrafter"/>
</dbReference>
<protein>
    <recommendedName>
        <fullName evidence="3">DOCKER domain-containing protein</fullName>
    </recommendedName>
</protein>
<feature type="region of interest" description="Disordered" evidence="2">
    <location>
        <begin position="1904"/>
        <end position="1924"/>
    </location>
</feature>
<dbReference type="CDD" id="cd11684">
    <property type="entry name" value="DHR2_DOCK"/>
    <property type="match status" value="1"/>
</dbReference>
<evidence type="ECO:0000259" key="3">
    <source>
        <dbReference type="PROSITE" id="PS51651"/>
    </source>
</evidence>
<dbReference type="Gene3D" id="1.25.40.410">
    <property type="match status" value="1"/>
</dbReference>
<dbReference type="Gene3D" id="1.20.58.740">
    <property type="match status" value="1"/>
</dbReference>
<dbReference type="PANTHER" id="PTHR45653">
    <property type="entry name" value="DEDICATOR OF CYTOKINESIS"/>
    <property type="match status" value="1"/>
</dbReference>
<proteinExistence type="inferred from homology"/>
<dbReference type="Pfam" id="PF25338">
    <property type="entry name" value="C2_DCK_4th"/>
    <property type="match status" value="1"/>
</dbReference>
<dbReference type="OrthoDB" id="18896at2759"/>
<dbReference type="GO" id="GO:0005085">
    <property type="term" value="F:guanyl-nucleotide exchange factor activity"/>
    <property type="evidence" value="ECO:0007669"/>
    <property type="project" value="InterPro"/>
</dbReference>
<dbReference type="InterPro" id="IPR027357">
    <property type="entry name" value="DOCKER_dom"/>
</dbReference>
<dbReference type="PANTHER" id="PTHR45653:SF10">
    <property type="entry name" value="MYOBLAST CITY, ISOFORM B"/>
    <property type="match status" value="1"/>
</dbReference>
<feature type="region of interest" description="Disordered" evidence="2">
    <location>
        <begin position="1846"/>
        <end position="1870"/>
    </location>
</feature>
<dbReference type="Proteomes" id="UP000196158">
    <property type="component" value="Unassembled WGS sequence"/>
</dbReference>
<dbReference type="InterPro" id="IPR026791">
    <property type="entry name" value="DOCK"/>
</dbReference>
<dbReference type="GO" id="GO:0005737">
    <property type="term" value="C:cytoplasm"/>
    <property type="evidence" value="ECO:0007669"/>
    <property type="project" value="TreeGrafter"/>
</dbReference>
<dbReference type="InterPro" id="IPR043162">
    <property type="entry name" value="DOCK_C_lobe_C"/>
</dbReference>
<dbReference type="InterPro" id="IPR043161">
    <property type="entry name" value="DOCK_C_lobe_A"/>
</dbReference>
<sequence length="1924" mass="220562">MSVDSNSKGYWRPTEQLLYGVVVKPFLPLVKHPELVNHTNSYANLFAGSEVYIFEETIDQKWCRAYFCSKPLPEAFVATMTAFGEQLPGIKTTIVIVPKSFVHISSNEDNNIISIFTSPDQSHVDSMLSEKCTSPTFSDTININKETEVKALSYKKPPRPSFPYGRYNKRPLRDEIGAILFLLSSHIFSTYAASEFEVYNKLIQLYQKLDDIRLILVFDLYTQAEHLELIRSASCLLSKIAKYIFASGRHNNSHSLTSISSKDPCGFQGIFARDINTGELLSYDSTDLQTLVMSSVFYGLTNNFPISGSQRLNLKIRPPNLENFAHFHFLVDFKDIRSDPSVIHPNLENVITAVYLRTKDEILTEPYIVNMTTNRDISLSLRQSSVVLFKDIPDSIIRKNKIYLVVVLTERISVQIKEKTSANIARSPFIPFKSTTKGSIDSVIRGISAGITDISPVFVDTENDLNQRPHKFKIHFYAAIDDKVALTPNESDSCPGWGGIIPRILHDADDGVIINPRTLSMTVNIKDIGNDKTLEESFTPINIPVRTVKANFFNDMYNPQEVIYLNVSCATLVDIQKKVTNIKSIAIKVLTNNKNVKMNIYSNEKLHNEIEFVSVLPGEMIGGRVRIHNIDQMGNSESLTVLAYLNGLLMAKGEILLKKNDNIIEHKNGATITLMSSENKKLINLKISSEYPGNNYNVDNEIEEFTKVVQDYATDKNVYEGDVLEILKKLNEVDTSVLLKTIDLLLFNYLEFIRLITEAGSTTNSDRFADNVFEYFILFLKKTLSSKDKNCRHKLFKMYYKYCTGVNSNLPITGLQLLECLAHAYSTKRGSNDEYAIALCEFSVFVLLLSVISSDNQRDEWKVVYATTFEEYCIYLSASFQHITVGQQAMLQTYDIWLSILELHFEQKELFTMATMVIMSLQYDIDEWCCNVKKLNNDEHNFLNTKYLLLQRILLYEPFKNYLRNFEEDDPMILTFFQKSINTSLIPYVLFRNDPSQMDTIRLANSVMIVVIRNITNSNILKNLIRLIPSYCLYFIQIRRYCKDVGLFKPRRTFTELFPLKYPFTKYYVDSIVNDEIIVEILMEISTLICQLAKIAHQLYGSDLSFKRIVQECRENINFESQFYLEDMNLHDIELVIRTIRAFFMDDYFPERKWLGITALLARSSLILLYMCQDTIEDLQILPDSNDPKSITLKTWCDFFKSILMIANHKISNLPQLAPISRKAVYNISGELRVNAAVILERSWNFLSRGSKRNDLAEKYGIEGLNDVQLLLFRENPTLIRELYIFALHQDISATIVCCKIFWCITVNVWDREHSFQKCLDYSIPELYNGFQAGRIYLHEYELTCFVQCLFLMIHVAVDDEMFDDLTAFLKEIIGFLHILMEAYKIPKQPEYDDDRIASQIEMFSYLLDANKPELFHRMLYEIYVHSIKKKDYVQAGLSLELLASTYTWDTSDVLQAIPYPPLPIQSSFDRKEYLFKESAKFFTKGLKLEKALSVYKDLIKAYDEINYNLNGLAFAYNQISTIYTDLQSVDRLVPTYFKVSFMGFGFSSSLRNKTFIFEGLPFEHITSMQNRLLNVYHGSSIIQSADEVSKLLIKPTMGRCINVTTVEPRFYISNDYTRSQNMPNMNNKIRMYIENRDLNSFSSSRRLPGATNVADLWVEESTYTTASTFPTLMYRAEIIETQTRKLSPVENAIRSLQVKIQELSGLLNMGHKILKEKGDSLEIFEELSRNITGTISAPINGGSMQYKVFIKGPNSADIDPLDISKLIGAYDELTIQLNACLTLHLDLLPSDDLKDNHYVLAELFRKNFAEEILRNHSIIDASNQVLVKKTTSRRNSIKNPNKIMAMSSWDMPPPSSSSSSVPYKDNQSHAVDLLSPDDRILTKYMGRRNSRSSSNINLNLALTPTVSNGSNASNSTSNTFYHD</sequence>
<evidence type="ECO:0000256" key="1">
    <source>
        <dbReference type="PROSITE-ProRule" id="PRU00984"/>
    </source>
</evidence>
<organism evidence="4 5">
    <name type="scientific">Maudiozyma saulgeensis</name>
    <dbReference type="NCBI Taxonomy" id="1789683"/>
    <lineage>
        <taxon>Eukaryota</taxon>
        <taxon>Fungi</taxon>
        <taxon>Dikarya</taxon>
        <taxon>Ascomycota</taxon>
        <taxon>Saccharomycotina</taxon>
        <taxon>Saccharomycetes</taxon>
        <taxon>Saccharomycetales</taxon>
        <taxon>Saccharomycetaceae</taxon>
        <taxon>Maudiozyma</taxon>
    </lineage>
</organism>
<name>A0A1X7RAL8_9SACH</name>
<dbReference type="InterPro" id="IPR057500">
    <property type="entry name" value="C2_DCK1_4th"/>
</dbReference>
<evidence type="ECO:0000256" key="2">
    <source>
        <dbReference type="SAM" id="MobiDB-lite"/>
    </source>
</evidence>
<evidence type="ECO:0000313" key="5">
    <source>
        <dbReference type="Proteomes" id="UP000196158"/>
    </source>
</evidence>
<evidence type="ECO:0000313" key="4">
    <source>
        <dbReference type="EMBL" id="SMN22707.1"/>
    </source>
</evidence>
<gene>
    <name evidence="4" type="ORF">KASA_0F01221G</name>
</gene>
<dbReference type="PROSITE" id="PS51651">
    <property type="entry name" value="DOCKER"/>
    <property type="match status" value="1"/>
</dbReference>
<reference evidence="4 5" key="1">
    <citation type="submission" date="2017-04" db="EMBL/GenBank/DDBJ databases">
        <authorList>
            <person name="Afonso C.L."/>
            <person name="Miller P.J."/>
            <person name="Scott M.A."/>
            <person name="Spackman E."/>
            <person name="Goraichik I."/>
            <person name="Dimitrov K.M."/>
            <person name="Suarez D.L."/>
            <person name="Swayne D.E."/>
        </authorList>
    </citation>
    <scope>NUCLEOTIDE SEQUENCE [LARGE SCALE GENOMIC DNA]</scope>
</reference>